<keyword evidence="11" id="KW-0408">Iron</keyword>
<dbReference type="InterPro" id="IPR012292">
    <property type="entry name" value="Globin/Proto"/>
</dbReference>
<evidence type="ECO:0000256" key="8">
    <source>
        <dbReference type="ARBA" id="ARBA00022723"/>
    </source>
</evidence>
<dbReference type="Gene3D" id="3.40.50.80">
    <property type="entry name" value="Nucleotide-binding domain of ferredoxin-NADP reductase (FNR) module"/>
    <property type="match status" value="1"/>
</dbReference>
<reference evidence="17 18" key="1">
    <citation type="submission" date="2016-10" db="EMBL/GenBank/DDBJ databases">
        <authorList>
            <person name="de Groot N.N."/>
        </authorList>
    </citation>
    <scope>NUCLEOTIDE SEQUENCE [LARGE SCALE GENOMIC DNA]</scope>
    <source>
        <strain evidence="17 18">CBS 141442</strain>
    </source>
</reference>
<comment type="catalytic activity">
    <reaction evidence="14">
        <text>2 nitric oxide + NADPH + 2 O2 = 2 nitrate + NADP(+) + H(+)</text>
        <dbReference type="Rhea" id="RHEA:19465"/>
        <dbReference type="ChEBI" id="CHEBI:15378"/>
        <dbReference type="ChEBI" id="CHEBI:15379"/>
        <dbReference type="ChEBI" id="CHEBI:16480"/>
        <dbReference type="ChEBI" id="CHEBI:17632"/>
        <dbReference type="ChEBI" id="CHEBI:57783"/>
        <dbReference type="ChEBI" id="CHEBI:58349"/>
        <dbReference type="EC" id="1.14.12.17"/>
    </reaction>
</comment>
<keyword evidence="12" id="KW-0520">NAD</keyword>
<evidence type="ECO:0000256" key="14">
    <source>
        <dbReference type="ARBA" id="ARBA00049433"/>
    </source>
</evidence>
<comment type="cofactor">
    <cofactor evidence="2">
        <name>FAD</name>
        <dbReference type="ChEBI" id="CHEBI:57692"/>
    </cofactor>
</comment>
<evidence type="ECO:0000256" key="10">
    <source>
        <dbReference type="ARBA" id="ARBA00022857"/>
    </source>
</evidence>
<evidence type="ECO:0000256" key="13">
    <source>
        <dbReference type="ARBA" id="ARBA00048649"/>
    </source>
</evidence>
<evidence type="ECO:0000256" key="11">
    <source>
        <dbReference type="ARBA" id="ARBA00023004"/>
    </source>
</evidence>
<gene>
    <name evidence="17" type="ORF">SAMEA4029010_CIC11G00000002523</name>
</gene>
<name>A0A1L0BYX2_9ASCO</name>
<evidence type="ECO:0000313" key="18">
    <source>
        <dbReference type="Proteomes" id="UP000182334"/>
    </source>
</evidence>
<comment type="catalytic activity">
    <reaction evidence="13">
        <text>2 nitric oxide + NADH + 2 O2 = 2 nitrate + NAD(+) + H(+)</text>
        <dbReference type="Rhea" id="RHEA:19469"/>
        <dbReference type="ChEBI" id="CHEBI:15378"/>
        <dbReference type="ChEBI" id="CHEBI:15379"/>
        <dbReference type="ChEBI" id="CHEBI:16480"/>
        <dbReference type="ChEBI" id="CHEBI:17632"/>
        <dbReference type="ChEBI" id="CHEBI:57540"/>
        <dbReference type="ChEBI" id="CHEBI:57945"/>
        <dbReference type="EC" id="1.14.12.17"/>
    </reaction>
</comment>
<evidence type="ECO:0000256" key="4">
    <source>
        <dbReference type="ARBA" id="ARBA00012229"/>
    </source>
</evidence>
<dbReference type="InterPro" id="IPR017927">
    <property type="entry name" value="FAD-bd_FR_type"/>
</dbReference>
<evidence type="ECO:0000256" key="12">
    <source>
        <dbReference type="ARBA" id="ARBA00023027"/>
    </source>
</evidence>
<dbReference type="Pfam" id="PF00175">
    <property type="entry name" value="NAD_binding_1"/>
    <property type="match status" value="1"/>
</dbReference>
<dbReference type="PANTHER" id="PTHR43396:SF3">
    <property type="entry name" value="FLAVOHEMOPROTEIN"/>
    <property type="match status" value="1"/>
</dbReference>
<dbReference type="SUPFAM" id="SSF63380">
    <property type="entry name" value="Riboflavin synthase domain-like"/>
    <property type="match status" value="1"/>
</dbReference>
<dbReference type="Gene3D" id="2.40.30.10">
    <property type="entry name" value="Translation factors"/>
    <property type="match status" value="1"/>
</dbReference>
<keyword evidence="18" id="KW-1185">Reference proteome</keyword>
<dbReference type="PANTHER" id="PTHR43396">
    <property type="entry name" value="FLAVOHEMOPROTEIN"/>
    <property type="match status" value="1"/>
</dbReference>
<dbReference type="EMBL" id="LT635760">
    <property type="protein sequence ID" value="SGZ56551.1"/>
    <property type="molecule type" value="Genomic_DNA"/>
</dbReference>
<dbReference type="InterPro" id="IPR000971">
    <property type="entry name" value="Globin"/>
</dbReference>
<dbReference type="Pfam" id="PF00970">
    <property type="entry name" value="FAD_binding_6"/>
    <property type="match status" value="1"/>
</dbReference>
<evidence type="ECO:0000256" key="3">
    <source>
        <dbReference type="ARBA" id="ARBA00006401"/>
    </source>
</evidence>
<dbReference type="InterPro" id="IPR001433">
    <property type="entry name" value="OxRdtase_FAD/NAD-bd"/>
</dbReference>
<dbReference type="AlphaFoldDB" id="A0A1L0BYX2"/>
<proteinExistence type="inferred from homology"/>
<dbReference type="Pfam" id="PF00042">
    <property type="entry name" value="Globin"/>
    <property type="match status" value="1"/>
</dbReference>
<evidence type="ECO:0000256" key="6">
    <source>
        <dbReference type="ARBA" id="ARBA00022617"/>
    </source>
</evidence>
<dbReference type="PROSITE" id="PS01033">
    <property type="entry name" value="GLOBIN"/>
    <property type="match status" value="1"/>
</dbReference>
<protein>
    <recommendedName>
        <fullName evidence="4">nitric oxide dioxygenase</fullName>
        <ecNumber evidence="4">1.14.12.17</ecNumber>
    </recommendedName>
</protein>
<dbReference type="InterPro" id="IPR009050">
    <property type="entry name" value="Globin-like_sf"/>
</dbReference>
<dbReference type="FunFam" id="1.10.490.10:FF:000003">
    <property type="entry name" value="Flavohemoprotein"/>
    <property type="match status" value="1"/>
</dbReference>
<comment type="cofactor">
    <cofactor evidence="1">
        <name>heme b</name>
        <dbReference type="ChEBI" id="CHEBI:60344"/>
    </cofactor>
</comment>
<dbReference type="InterPro" id="IPR039261">
    <property type="entry name" value="FNR_nucleotide-bd"/>
</dbReference>
<evidence type="ECO:0000259" key="16">
    <source>
        <dbReference type="PROSITE" id="PS51384"/>
    </source>
</evidence>
<evidence type="ECO:0000256" key="5">
    <source>
        <dbReference type="ARBA" id="ARBA00022575"/>
    </source>
</evidence>
<dbReference type="GO" id="GO:0019825">
    <property type="term" value="F:oxygen binding"/>
    <property type="evidence" value="ECO:0007669"/>
    <property type="project" value="InterPro"/>
</dbReference>
<dbReference type="PROSITE" id="PS51384">
    <property type="entry name" value="FAD_FR"/>
    <property type="match status" value="1"/>
</dbReference>
<dbReference type="GO" id="GO:0009636">
    <property type="term" value="P:response to toxic substance"/>
    <property type="evidence" value="ECO:0007669"/>
    <property type="project" value="UniProtKB-KW"/>
</dbReference>
<dbReference type="STRING" id="45354.A0A1L0BYX2"/>
<dbReference type="GO" id="GO:0008941">
    <property type="term" value="F:nitric oxide dioxygenase NAD(P)H activity"/>
    <property type="evidence" value="ECO:0007669"/>
    <property type="project" value="UniProtKB-EC"/>
</dbReference>
<evidence type="ECO:0000256" key="9">
    <source>
        <dbReference type="ARBA" id="ARBA00022827"/>
    </source>
</evidence>
<sequence>MSAAPQLYTIKDLTEDQKDLIKASVPILELSGVELTKTFYNYMLNTYPEVKPFFNETNQVTLKQPRVLAFALLNYAKNIDDLTPLTDFVNQIVIKHVGLQIKAEHYPYVGNSLITTMGNLLGEKIATPEFVEAWSTAYGNLAQILINSEWSQYQNQDWQGFRDFKVTKLEDEGSEVKSVYFTPADGGKIATPVHGQYLGFRFSPPGSTFEKSREYSISQFPENNEYRISVRKLDGGVVSTFVHDQLKVGDIIKVCPPTGRFLYQENDKDVVAFAGGIGITPIVPIISKALDDGKKVTLLYSNRSADSRAFGDYFGKLQKENPNFTLKEYLSTEKKLEAGDFKGLDLASKEVYMLGPIDYMKFVRPELEKNGVAKINSEYFGPTDV</sequence>
<evidence type="ECO:0000256" key="2">
    <source>
        <dbReference type="ARBA" id="ARBA00001974"/>
    </source>
</evidence>
<feature type="domain" description="FAD-binding FR-type" evidence="16">
    <location>
        <begin position="159"/>
        <end position="264"/>
    </location>
</feature>
<dbReference type="InterPro" id="IPR008333">
    <property type="entry name" value="Cbr1-like_FAD-bd_dom"/>
</dbReference>
<dbReference type="GO" id="GO:0071949">
    <property type="term" value="F:FAD binding"/>
    <property type="evidence" value="ECO:0007669"/>
    <property type="project" value="TreeGrafter"/>
</dbReference>
<dbReference type="Gene3D" id="1.10.490.10">
    <property type="entry name" value="Globins"/>
    <property type="match status" value="1"/>
</dbReference>
<comment type="similarity">
    <text evidence="3">In the C-terminal section; belongs to the flavoprotein pyridine nucleotide cytochrome reductase family.</text>
</comment>
<dbReference type="GO" id="GO:0046872">
    <property type="term" value="F:metal ion binding"/>
    <property type="evidence" value="ECO:0007669"/>
    <property type="project" value="UniProtKB-KW"/>
</dbReference>
<accession>A0A1L0BYX2</accession>
<dbReference type="Proteomes" id="UP000182334">
    <property type="component" value="Chromosome V"/>
</dbReference>
<dbReference type="GO" id="GO:0046210">
    <property type="term" value="P:nitric oxide catabolic process"/>
    <property type="evidence" value="ECO:0007669"/>
    <property type="project" value="TreeGrafter"/>
</dbReference>
<dbReference type="SUPFAM" id="SSF46458">
    <property type="entry name" value="Globin-like"/>
    <property type="match status" value="1"/>
</dbReference>
<organism evidence="17 18">
    <name type="scientific">Sungouiella intermedia</name>
    <dbReference type="NCBI Taxonomy" id="45354"/>
    <lineage>
        <taxon>Eukaryota</taxon>
        <taxon>Fungi</taxon>
        <taxon>Dikarya</taxon>
        <taxon>Ascomycota</taxon>
        <taxon>Saccharomycotina</taxon>
        <taxon>Pichiomycetes</taxon>
        <taxon>Metschnikowiaceae</taxon>
        <taxon>Sungouiella</taxon>
    </lineage>
</organism>
<keyword evidence="8" id="KW-0479">Metal-binding</keyword>
<keyword evidence="9" id="KW-0274">FAD</keyword>
<dbReference type="SUPFAM" id="SSF52343">
    <property type="entry name" value="Ferredoxin reductase-like, C-terminal NADP-linked domain"/>
    <property type="match status" value="1"/>
</dbReference>
<dbReference type="CDD" id="cd06184">
    <property type="entry name" value="flavohem_like_fad_nad_binding"/>
    <property type="match status" value="1"/>
</dbReference>
<dbReference type="OrthoDB" id="436496at2759"/>
<keyword evidence="6" id="KW-0349">Heme</keyword>
<dbReference type="CDD" id="cd19754">
    <property type="entry name" value="FHb_fungal-globin"/>
    <property type="match status" value="1"/>
</dbReference>
<evidence type="ECO:0000256" key="1">
    <source>
        <dbReference type="ARBA" id="ARBA00001970"/>
    </source>
</evidence>
<keyword evidence="10" id="KW-0521">NADP</keyword>
<evidence type="ECO:0000259" key="15">
    <source>
        <dbReference type="PROSITE" id="PS01033"/>
    </source>
</evidence>
<feature type="domain" description="Globin" evidence="15">
    <location>
        <begin position="12"/>
        <end position="150"/>
    </location>
</feature>
<keyword evidence="5" id="KW-0216">Detoxification</keyword>
<dbReference type="EC" id="1.14.12.17" evidence="4"/>
<dbReference type="InterPro" id="IPR017938">
    <property type="entry name" value="Riboflavin_synthase-like_b-brl"/>
</dbReference>
<evidence type="ECO:0000313" key="17">
    <source>
        <dbReference type="EMBL" id="SGZ56551.1"/>
    </source>
</evidence>
<dbReference type="GO" id="GO:0020037">
    <property type="term" value="F:heme binding"/>
    <property type="evidence" value="ECO:0007669"/>
    <property type="project" value="InterPro"/>
</dbReference>
<dbReference type="PRINTS" id="PR00409">
    <property type="entry name" value="PHDIOXRDTASE"/>
</dbReference>
<keyword evidence="7" id="KW-0285">Flavoprotein</keyword>
<evidence type="ECO:0000256" key="7">
    <source>
        <dbReference type="ARBA" id="ARBA00022630"/>
    </source>
</evidence>
<dbReference type="GO" id="GO:0071500">
    <property type="term" value="P:cellular response to nitrosative stress"/>
    <property type="evidence" value="ECO:0007669"/>
    <property type="project" value="TreeGrafter"/>
</dbReference>